<dbReference type="GO" id="GO:0003677">
    <property type="term" value="F:DNA binding"/>
    <property type="evidence" value="ECO:0007669"/>
    <property type="project" value="TreeGrafter"/>
</dbReference>
<comment type="subcellular location">
    <subcellularLocation>
        <location evidence="1">Nucleus</location>
    </subcellularLocation>
</comment>
<evidence type="ECO:0000256" key="6">
    <source>
        <dbReference type="PROSITE-ProRule" id="PRU00146"/>
    </source>
</evidence>
<dbReference type="Proteomes" id="UP000431533">
    <property type="component" value="Unassembled WGS sequence"/>
</dbReference>
<dbReference type="CDD" id="cd15502">
    <property type="entry name" value="PHD_Phf1p_Phf2p_like"/>
    <property type="match status" value="1"/>
</dbReference>
<keyword evidence="3 6" id="KW-0863">Zinc-finger</keyword>
<dbReference type="PANTHER" id="PTHR12628">
    <property type="entry name" value="POLYCOMB-LIKE TRANSCRIPTION FACTOR"/>
    <property type="match status" value="1"/>
</dbReference>
<dbReference type="Gene3D" id="3.30.40.10">
    <property type="entry name" value="Zinc/RING finger domain, C3HC4 (zinc finger)"/>
    <property type="match status" value="1"/>
</dbReference>
<dbReference type="InterPro" id="IPR013083">
    <property type="entry name" value="Znf_RING/FYVE/PHD"/>
</dbReference>
<dbReference type="InterPro" id="IPR011011">
    <property type="entry name" value="Znf_FYVE_PHD"/>
</dbReference>
<feature type="region of interest" description="Disordered" evidence="7">
    <location>
        <begin position="386"/>
        <end position="432"/>
    </location>
</feature>
<keyword evidence="4" id="KW-0862">Zinc</keyword>
<dbReference type="GO" id="GO:0005634">
    <property type="term" value="C:nucleus"/>
    <property type="evidence" value="ECO:0007669"/>
    <property type="project" value="UniProtKB-SubCell"/>
</dbReference>
<dbReference type="SUPFAM" id="SSF57903">
    <property type="entry name" value="FYVE/PHD zinc finger"/>
    <property type="match status" value="1"/>
</dbReference>
<dbReference type="RefSeq" id="XP_031006912.1">
    <property type="nucleotide sequence ID" value="XM_031147748.1"/>
</dbReference>
<evidence type="ECO:0000256" key="2">
    <source>
        <dbReference type="ARBA" id="ARBA00022723"/>
    </source>
</evidence>
<dbReference type="GO" id="GO:0008270">
    <property type="term" value="F:zinc ion binding"/>
    <property type="evidence" value="ECO:0007669"/>
    <property type="project" value="UniProtKB-KW"/>
</dbReference>
<proteinExistence type="predicted"/>
<keyword evidence="2" id="KW-0479">Metal-binding</keyword>
<dbReference type="PROSITE" id="PS01359">
    <property type="entry name" value="ZF_PHD_1"/>
    <property type="match status" value="1"/>
</dbReference>
<dbReference type="GO" id="GO:0045814">
    <property type="term" value="P:negative regulation of gene expression, epigenetic"/>
    <property type="evidence" value="ECO:0007669"/>
    <property type="project" value="TreeGrafter"/>
</dbReference>
<feature type="region of interest" description="Disordered" evidence="7">
    <location>
        <begin position="83"/>
        <end position="215"/>
    </location>
</feature>
<feature type="compositionally biased region" description="Low complexity" evidence="7">
    <location>
        <begin position="332"/>
        <end position="342"/>
    </location>
</feature>
<feature type="compositionally biased region" description="Gly residues" evidence="7">
    <location>
        <begin position="126"/>
        <end position="142"/>
    </location>
</feature>
<dbReference type="PANTHER" id="PTHR12628:SF10">
    <property type="entry name" value="HOMEOBOX DOMAIN-CONTAINING PROTEIN"/>
    <property type="match status" value="1"/>
</dbReference>
<dbReference type="PROSITE" id="PS50016">
    <property type="entry name" value="ZF_PHD_2"/>
    <property type="match status" value="1"/>
</dbReference>
<feature type="domain" description="PHD-type" evidence="8">
    <location>
        <begin position="219"/>
        <end position="275"/>
    </location>
</feature>
<accession>A0A8H8R477</accession>
<sequence>MASDAPPQTPAAPGSGDAPMTDSPPKYVPQFSAATELILKRIQSGSGALTGGSSLSSIGMTGPPPGYEDMKRNVMMGMKTSMNMEIPSPPIGNRQRAGAAGRTSMGGSSIAPRPASTPTSSAAGSASGGKGRGSARGRGGARAGTKRKRMKSESMSEDEESDAMSKLGGDSDSDDAESVTELPKITQSGRHIVKPAPFIPAVSEPNSRKRAPSKRAQEQALCKRCGRGHSPQKNMIVFCDGCNLGWHQMCHDPIVSEEMVNDETAPWYCAECSKKKGIKPASSEPKGVSWQGHSAEEKRSYFNSLPHQQLVNLLMQATVLHPNLPIFPPPQTSNATAAANRASSERRTNIHPQQPFPPSATTSTGLFSRAETTPNATINFIRKIKTPPGSVSQQNLAHAASVPPTLHAQGDTQGEDSRESTPASPPYPKAGNGLMAKLTADVDDEDWLVDNNDFDAFSHVVYDDHGVMMEENGMSVNGGQGTIA</sequence>
<reference evidence="9 10" key="1">
    <citation type="submission" date="2018-05" db="EMBL/GenBank/DDBJ databases">
        <title>Genome sequencing and assembly of the regulated plant pathogen Lachnellula willkommii and related sister species for the development of diagnostic species identification markers.</title>
        <authorList>
            <person name="Giroux E."/>
            <person name="Bilodeau G."/>
        </authorList>
    </citation>
    <scope>NUCLEOTIDE SEQUENCE [LARGE SCALE GENOMIC DNA]</scope>
    <source>
        <strain evidence="9 10">CBS 185.66</strain>
    </source>
</reference>
<dbReference type="InterPro" id="IPR019786">
    <property type="entry name" value="Zinc_finger_PHD-type_CS"/>
</dbReference>
<keyword evidence="5" id="KW-0539">Nucleus</keyword>
<feature type="region of interest" description="Disordered" evidence="7">
    <location>
        <begin position="325"/>
        <end position="366"/>
    </location>
</feature>
<comment type="caution">
    <text evidence="9">The sequence shown here is derived from an EMBL/GenBank/DDBJ whole genome shotgun (WGS) entry which is preliminary data.</text>
</comment>
<dbReference type="Pfam" id="PF00628">
    <property type="entry name" value="PHD"/>
    <property type="match status" value="1"/>
</dbReference>
<keyword evidence="10" id="KW-1185">Reference proteome</keyword>
<dbReference type="OrthoDB" id="5863171at2759"/>
<dbReference type="GO" id="GO:0003682">
    <property type="term" value="F:chromatin binding"/>
    <property type="evidence" value="ECO:0007669"/>
    <property type="project" value="TreeGrafter"/>
</dbReference>
<dbReference type="EMBL" id="QGMH01000036">
    <property type="protein sequence ID" value="TVY28124.1"/>
    <property type="molecule type" value="Genomic_DNA"/>
</dbReference>
<dbReference type="GO" id="GO:0008168">
    <property type="term" value="F:methyltransferase activity"/>
    <property type="evidence" value="ECO:0007669"/>
    <property type="project" value="UniProtKB-KW"/>
</dbReference>
<feature type="compositionally biased region" description="Low complexity" evidence="7">
    <location>
        <begin position="108"/>
        <end position="125"/>
    </location>
</feature>
<evidence type="ECO:0000256" key="5">
    <source>
        <dbReference type="ARBA" id="ARBA00023242"/>
    </source>
</evidence>
<gene>
    <name evidence="9" type="primary">phf2</name>
    <name evidence="9" type="ORF">LHYA1_G002774</name>
</gene>
<keyword evidence="9" id="KW-0489">Methyltransferase</keyword>
<dbReference type="SMART" id="SM00249">
    <property type="entry name" value="PHD"/>
    <property type="match status" value="1"/>
</dbReference>
<evidence type="ECO:0000256" key="4">
    <source>
        <dbReference type="ARBA" id="ARBA00022833"/>
    </source>
</evidence>
<dbReference type="InterPro" id="IPR001965">
    <property type="entry name" value="Znf_PHD"/>
</dbReference>
<dbReference type="AlphaFoldDB" id="A0A8H8R477"/>
<evidence type="ECO:0000256" key="1">
    <source>
        <dbReference type="ARBA" id="ARBA00004123"/>
    </source>
</evidence>
<feature type="region of interest" description="Disordered" evidence="7">
    <location>
        <begin position="46"/>
        <end position="67"/>
    </location>
</feature>
<keyword evidence="9" id="KW-0808">Transferase</keyword>
<dbReference type="GO" id="GO:0032259">
    <property type="term" value="P:methylation"/>
    <property type="evidence" value="ECO:0007669"/>
    <property type="project" value="UniProtKB-KW"/>
</dbReference>
<organism evidence="9 10">
    <name type="scientific">Lachnellula hyalina</name>
    <dbReference type="NCBI Taxonomy" id="1316788"/>
    <lineage>
        <taxon>Eukaryota</taxon>
        <taxon>Fungi</taxon>
        <taxon>Dikarya</taxon>
        <taxon>Ascomycota</taxon>
        <taxon>Pezizomycotina</taxon>
        <taxon>Leotiomycetes</taxon>
        <taxon>Helotiales</taxon>
        <taxon>Lachnaceae</taxon>
        <taxon>Lachnellula</taxon>
    </lineage>
</organism>
<evidence type="ECO:0000313" key="9">
    <source>
        <dbReference type="EMBL" id="TVY28124.1"/>
    </source>
</evidence>
<protein>
    <submittedName>
        <fullName evidence="9">SWM histone demethylase complex subunit phf2</fullName>
    </submittedName>
</protein>
<name>A0A8H8R477_9HELO</name>
<dbReference type="GeneID" id="41982972"/>
<evidence type="ECO:0000313" key="10">
    <source>
        <dbReference type="Proteomes" id="UP000431533"/>
    </source>
</evidence>
<evidence type="ECO:0000256" key="7">
    <source>
        <dbReference type="SAM" id="MobiDB-lite"/>
    </source>
</evidence>
<feature type="compositionally biased region" description="Low complexity" evidence="7">
    <location>
        <begin position="46"/>
        <end position="61"/>
    </location>
</feature>
<feature type="region of interest" description="Disordered" evidence="7">
    <location>
        <begin position="1"/>
        <end position="29"/>
    </location>
</feature>
<evidence type="ECO:0000259" key="8">
    <source>
        <dbReference type="PROSITE" id="PS50016"/>
    </source>
</evidence>
<evidence type="ECO:0000256" key="3">
    <source>
        <dbReference type="ARBA" id="ARBA00022771"/>
    </source>
</evidence>
<dbReference type="InterPro" id="IPR019787">
    <property type="entry name" value="Znf_PHD-finger"/>
</dbReference>